<comment type="caution">
    <text evidence="1">The sequence shown here is derived from an EMBL/GenBank/DDBJ whole genome shotgun (WGS) entry which is preliminary data.</text>
</comment>
<evidence type="ECO:0008006" key="3">
    <source>
        <dbReference type="Google" id="ProtNLM"/>
    </source>
</evidence>
<dbReference type="InterPro" id="IPR047715">
    <property type="entry name" value="EboA_dom"/>
</dbReference>
<organism evidence="1 2">
    <name type="scientific">Sediminicola luteus</name>
    <dbReference type="NCBI Taxonomy" id="319238"/>
    <lineage>
        <taxon>Bacteria</taxon>
        <taxon>Pseudomonadati</taxon>
        <taxon>Bacteroidota</taxon>
        <taxon>Flavobacteriia</taxon>
        <taxon>Flavobacteriales</taxon>
        <taxon>Flavobacteriaceae</taxon>
        <taxon>Sediminicola</taxon>
    </lineage>
</organism>
<name>A0A2A4GBC9_9FLAO</name>
<sequence length="277" mass="31693">MLRSDKILPLLTDSVAQWLSEKSEIIVANQSAKDLFLTYTLLARKATSNVLEIEDGEDSGLGYFKSHRANELEIARMYLLIYVLEQDFDFFKDKVVKLTQVADITELETFLKYLHFLPQAAYFRDTAVDALRTNIGTVFDAISQDNPYPALHFNDQQWNQMFLKAAFIQSDLNGIRDIEARGNADLARIVSDYAHERWAASRTIDAHIWRPVTHYLEGVLLEDMERLFQSEDPVERKAATLCCSNATNTQAKALLGIYPEFSEAVQTNELNWNTLKN</sequence>
<dbReference type="OrthoDB" id="325673at2"/>
<gene>
    <name evidence="1" type="ORF">B7P33_07565</name>
</gene>
<accession>A0A2A4GBC9</accession>
<dbReference type="AlphaFoldDB" id="A0A2A4GBC9"/>
<dbReference type="EMBL" id="NBWU01000002">
    <property type="protein sequence ID" value="PCE65085.1"/>
    <property type="molecule type" value="Genomic_DNA"/>
</dbReference>
<dbReference type="NCBIfam" id="NF035938">
    <property type="entry name" value="EboA_domain"/>
    <property type="match status" value="1"/>
</dbReference>
<dbReference type="Proteomes" id="UP000219559">
    <property type="component" value="Unassembled WGS sequence"/>
</dbReference>
<proteinExistence type="predicted"/>
<keyword evidence="2" id="KW-1185">Reference proteome</keyword>
<dbReference type="RefSeq" id="WP_097440756.1">
    <property type="nucleotide sequence ID" value="NZ_KZ300476.1"/>
</dbReference>
<evidence type="ECO:0000313" key="1">
    <source>
        <dbReference type="EMBL" id="PCE65085.1"/>
    </source>
</evidence>
<protein>
    <recommendedName>
        <fullName evidence="3">ERAP1-like C-terminal domain-containing protein</fullName>
    </recommendedName>
</protein>
<evidence type="ECO:0000313" key="2">
    <source>
        <dbReference type="Proteomes" id="UP000219559"/>
    </source>
</evidence>
<reference evidence="1 2" key="1">
    <citation type="submission" date="2017-04" db="EMBL/GenBank/DDBJ databases">
        <title>A new member of the family Flavobacteriaceae isolated from ascidians.</title>
        <authorList>
            <person name="Chen L."/>
        </authorList>
    </citation>
    <scope>NUCLEOTIDE SEQUENCE [LARGE SCALE GENOMIC DNA]</scope>
    <source>
        <strain evidence="1 2">HQA918</strain>
    </source>
</reference>